<evidence type="ECO:0000313" key="3">
    <source>
        <dbReference type="Proteomes" id="UP000316371"/>
    </source>
</evidence>
<gene>
    <name evidence="2" type="ORF">FNW21_01810</name>
</gene>
<dbReference type="OrthoDB" id="9790734at2"/>
<accession>A0A553EDM0</accession>
<protein>
    <submittedName>
        <fullName evidence="2">NAD-dependent epimerase/dehydratase family protein</fullName>
    </submittedName>
</protein>
<organism evidence="2 3">
    <name type="scientific">Flavobacterium restrictum</name>
    <dbReference type="NCBI Taxonomy" id="2594428"/>
    <lineage>
        <taxon>Bacteria</taxon>
        <taxon>Pseudomonadati</taxon>
        <taxon>Bacteroidota</taxon>
        <taxon>Flavobacteriia</taxon>
        <taxon>Flavobacteriales</taxon>
        <taxon>Flavobacteriaceae</taxon>
        <taxon>Flavobacterium</taxon>
    </lineage>
</organism>
<dbReference type="EMBL" id="VJZT01000001">
    <property type="protein sequence ID" value="TRX43095.1"/>
    <property type="molecule type" value="Genomic_DNA"/>
</dbReference>
<dbReference type="PANTHER" id="PTHR43355">
    <property type="entry name" value="FLAVIN REDUCTASE (NADPH)"/>
    <property type="match status" value="1"/>
</dbReference>
<dbReference type="Gene3D" id="3.40.50.720">
    <property type="entry name" value="NAD(P)-binding Rossmann-like Domain"/>
    <property type="match status" value="1"/>
</dbReference>
<dbReference type="PANTHER" id="PTHR43355:SF2">
    <property type="entry name" value="FLAVIN REDUCTASE (NADPH)"/>
    <property type="match status" value="1"/>
</dbReference>
<dbReference type="Pfam" id="PF13460">
    <property type="entry name" value="NAD_binding_10"/>
    <property type="match status" value="1"/>
</dbReference>
<proteinExistence type="predicted"/>
<sequence length="218" mass="24689">MTNSKFTFLVLGGTGRTGKHFVSIALNAGHKVIALVRNPEKMDIQNPNLKVIKGTINDSYSIDELLNGVDFVVSMLGDARLQKLENVNTEFVKKLIPAMRRQKVKRFLYQAGGFSRPHKEKLPFMFWVLKQTMVRFSGLLGQHRDNEAVIKYLTEQANDIEWMVHRASIISDDASKGNLTRSKTKNSLATFVDCAAFNYQLLLDETAIHTCDLSYYAK</sequence>
<name>A0A553EDM0_9FLAO</name>
<feature type="domain" description="NAD(P)-binding" evidence="1">
    <location>
        <begin position="12"/>
        <end position="185"/>
    </location>
</feature>
<dbReference type="Proteomes" id="UP000316371">
    <property type="component" value="Unassembled WGS sequence"/>
</dbReference>
<evidence type="ECO:0000313" key="2">
    <source>
        <dbReference type="EMBL" id="TRX43095.1"/>
    </source>
</evidence>
<dbReference type="InterPro" id="IPR036291">
    <property type="entry name" value="NAD(P)-bd_dom_sf"/>
</dbReference>
<dbReference type="InterPro" id="IPR016040">
    <property type="entry name" value="NAD(P)-bd_dom"/>
</dbReference>
<reference evidence="2 3" key="1">
    <citation type="submission" date="2019-07" db="EMBL/GenBank/DDBJ databases">
        <title>Novel species of Flavobacterium.</title>
        <authorList>
            <person name="Liu Q."/>
            <person name="Xin Y.-H."/>
        </authorList>
    </citation>
    <scope>NUCLEOTIDE SEQUENCE [LARGE SCALE GENOMIC DNA]</scope>
    <source>
        <strain evidence="2 3">LB1R34</strain>
    </source>
</reference>
<dbReference type="RefSeq" id="WP_144255016.1">
    <property type="nucleotide sequence ID" value="NZ_VJZT01000001.1"/>
</dbReference>
<dbReference type="AlphaFoldDB" id="A0A553EDM0"/>
<comment type="caution">
    <text evidence="2">The sequence shown here is derived from an EMBL/GenBank/DDBJ whole genome shotgun (WGS) entry which is preliminary data.</text>
</comment>
<dbReference type="InterPro" id="IPR051606">
    <property type="entry name" value="Polyketide_Oxido-like"/>
</dbReference>
<evidence type="ECO:0000259" key="1">
    <source>
        <dbReference type="Pfam" id="PF13460"/>
    </source>
</evidence>
<keyword evidence="3" id="KW-1185">Reference proteome</keyword>
<dbReference type="GO" id="GO:0016646">
    <property type="term" value="F:oxidoreductase activity, acting on the CH-NH group of donors, NAD or NADP as acceptor"/>
    <property type="evidence" value="ECO:0007669"/>
    <property type="project" value="TreeGrafter"/>
</dbReference>
<dbReference type="SUPFAM" id="SSF51735">
    <property type="entry name" value="NAD(P)-binding Rossmann-fold domains"/>
    <property type="match status" value="1"/>
</dbReference>